<gene>
    <name evidence="2" type="ORF">RRG08_013235</name>
</gene>
<sequence>MVRLRGSVRYGYPAPSSSTTSSSSSWRTTTTTHRRSKGNVLAVESDTRIATYVYLRVFRYTIVAVPQPRAYILFKDGTMRPEAVFPSLTSVTAS</sequence>
<proteinExistence type="predicted"/>
<dbReference type="Proteomes" id="UP001283361">
    <property type="component" value="Unassembled WGS sequence"/>
</dbReference>
<dbReference type="EMBL" id="JAWDGP010001842">
    <property type="protein sequence ID" value="KAK3787747.1"/>
    <property type="molecule type" value="Genomic_DNA"/>
</dbReference>
<dbReference type="AlphaFoldDB" id="A0AAE1AHH9"/>
<feature type="compositionally biased region" description="Low complexity" evidence="1">
    <location>
        <begin position="16"/>
        <end position="31"/>
    </location>
</feature>
<organism evidence="2 3">
    <name type="scientific">Elysia crispata</name>
    <name type="common">lettuce slug</name>
    <dbReference type="NCBI Taxonomy" id="231223"/>
    <lineage>
        <taxon>Eukaryota</taxon>
        <taxon>Metazoa</taxon>
        <taxon>Spiralia</taxon>
        <taxon>Lophotrochozoa</taxon>
        <taxon>Mollusca</taxon>
        <taxon>Gastropoda</taxon>
        <taxon>Heterobranchia</taxon>
        <taxon>Euthyneura</taxon>
        <taxon>Panpulmonata</taxon>
        <taxon>Sacoglossa</taxon>
        <taxon>Placobranchoidea</taxon>
        <taxon>Plakobranchidae</taxon>
        <taxon>Elysia</taxon>
    </lineage>
</organism>
<reference evidence="2" key="1">
    <citation type="journal article" date="2023" name="G3 (Bethesda)">
        <title>A reference genome for the long-term kleptoplast-retaining sea slug Elysia crispata morphotype clarki.</title>
        <authorList>
            <person name="Eastman K.E."/>
            <person name="Pendleton A.L."/>
            <person name="Shaikh M.A."/>
            <person name="Suttiyut T."/>
            <person name="Ogas R."/>
            <person name="Tomko P."/>
            <person name="Gavelis G."/>
            <person name="Widhalm J.R."/>
            <person name="Wisecaver J.H."/>
        </authorList>
    </citation>
    <scope>NUCLEOTIDE SEQUENCE</scope>
    <source>
        <strain evidence="2">ECLA1</strain>
    </source>
</reference>
<name>A0AAE1AHH9_9GAST</name>
<evidence type="ECO:0000313" key="2">
    <source>
        <dbReference type="EMBL" id="KAK3787747.1"/>
    </source>
</evidence>
<evidence type="ECO:0000313" key="3">
    <source>
        <dbReference type="Proteomes" id="UP001283361"/>
    </source>
</evidence>
<accession>A0AAE1AHH9</accession>
<protein>
    <submittedName>
        <fullName evidence="2">Uncharacterized protein</fullName>
    </submittedName>
</protein>
<evidence type="ECO:0000256" key="1">
    <source>
        <dbReference type="SAM" id="MobiDB-lite"/>
    </source>
</evidence>
<feature type="region of interest" description="Disordered" evidence="1">
    <location>
        <begin position="1"/>
        <end position="37"/>
    </location>
</feature>
<keyword evidence="3" id="KW-1185">Reference proteome</keyword>
<comment type="caution">
    <text evidence="2">The sequence shown here is derived from an EMBL/GenBank/DDBJ whole genome shotgun (WGS) entry which is preliminary data.</text>
</comment>